<evidence type="ECO:0000313" key="3">
    <source>
        <dbReference type="Proteomes" id="UP000541444"/>
    </source>
</evidence>
<evidence type="ECO:0000313" key="2">
    <source>
        <dbReference type="EMBL" id="KAF6134737.1"/>
    </source>
</evidence>
<dbReference type="EMBL" id="JACGCM010002827">
    <property type="protein sequence ID" value="KAF6134737.1"/>
    <property type="molecule type" value="Genomic_DNA"/>
</dbReference>
<evidence type="ECO:0000256" key="1">
    <source>
        <dbReference type="SAM" id="MobiDB-lite"/>
    </source>
</evidence>
<feature type="compositionally biased region" description="Basic and acidic residues" evidence="1">
    <location>
        <begin position="79"/>
        <end position="91"/>
    </location>
</feature>
<name>A0A7J7KWL8_9MAGN</name>
<gene>
    <name evidence="2" type="ORF">GIB67_002138</name>
</gene>
<reference evidence="2 3" key="1">
    <citation type="journal article" date="2020" name="IScience">
        <title>Genome Sequencing of the Endangered Kingdonia uniflora (Circaeasteraceae, Ranunculales) Reveals Potential Mechanisms of Evolutionary Specialization.</title>
        <authorList>
            <person name="Sun Y."/>
            <person name="Deng T."/>
            <person name="Zhang A."/>
            <person name="Moore M.J."/>
            <person name="Landis J.B."/>
            <person name="Lin N."/>
            <person name="Zhang H."/>
            <person name="Zhang X."/>
            <person name="Huang J."/>
            <person name="Zhang X."/>
            <person name="Sun H."/>
            <person name="Wang H."/>
        </authorList>
    </citation>
    <scope>NUCLEOTIDE SEQUENCE [LARGE SCALE GENOMIC DNA]</scope>
    <source>
        <strain evidence="2">TB1705</strain>
        <tissue evidence="2">Leaf</tissue>
    </source>
</reference>
<dbReference type="AlphaFoldDB" id="A0A7J7KWL8"/>
<comment type="caution">
    <text evidence="2">The sequence shown here is derived from an EMBL/GenBank/DDBJ whole genome shotgun (WGS) entry which is preliminary data.</text>
</comment>
<protein>
    <submittedName>
        <fullName evidence="2">Uncharacterized protein</fullName>
    </submittedName>
</protein>
<feature type="region of interest" description="Disordered" evidence="1">
    <location>
        <begin position="79"/>
        <end position="98"/>
    </location>
</feature>
<dbReference type="OrthoDB" id="1662481at2759"/>
<sequence>MQMGIESIVEEVGYATPIKNADEMMPPHEGMEFESIDQARKYNEEYERKEGFWIKIRTSTKSKPRSDLVTRIREMVKKPFEASRKTKDGMTLHKKNRR</sequence>
<dbReference type="Proteomes" id="UP000541444">
    <property type="component" value="Unassembled WGS sequence"/>
</dbReference>
<organism evidence="2 3">
    <name type="scientific">Kingdonia uniflora</name>
    <dbReference type="NCBI Taxonomy" id="39325"/>
    <lineage>
        <taxon>Eukaryota</taxon>
        <taxon>Viridiplantae</taxon>
        <taxon>Streptophyta</taxon>
        <taxon>Embryophyta</taxon>
        <taxon>Tracheophyta</taxon>
        <taxon>Spermatophyta</taxon>
        <taxon>Magnoliopsida</taxon>
        <taxon>Ranunculales</taxon>
        <taxon>Circaeasteraceae</taxon>
        <taxon>Kingdonia</taxon>
    </lineage>
</organism>
<keyword evidence="3" id="KW-1185">Reference proteome</keyword>
<accession>A0A7J7KWL8</accession>
<proteinExistence type="predicted"/>